<protein>
    <recommendedName>
        <fullName evidence="4">DUF1761 domain-containing protein</fullName>
    </recommendedName>
</protein>
<sequence length="143" mass="15501">MIPEINYWTVILATLSTMIVGSIWYAPKVFGTRWARLAGVDMDRPPATATVAIVVTVFVSFASAWVLAGATSIAWHFYEGSYLWAAIVTGILLWAGFTASRFITHDAFEGRPSSLTVMNIGHELVTVLVMAVIIGVWPPAGTV</sequence>
<keyword evidence="1" id="KW-1133">Transmembrane helix</keyword>
<name>A0A177K5M0_9MICO</name>
<comment type="caution">
    <text evidence="2">The sequence shown here is derived from an EMBL/GenBank/DDBJ whole genome shotgun (WGS) entry which is preliminary data.</text>
</comment>
<accession>A0A177K5M0</accession>
<dbReference type="AlphaFoldDB" id="A0A177K5M0"/>
<feature type="transmembrane region" description="Helical" evidence="1">
    <location>
        <begin position="81"/>
        <end position="103"/>
    </location>
</feature>
<dbReference type="EMBL" id="LSTV01000005">
    <property type="protein sequence ID" value="OAH48709.1"/>
    <property type="molecule type" value="Genomic_DNA"/>
</dbReference>
<evidence type="ECO:0008006" key="4">
    <source>
        <dbReference type="Google" id="ProtNLM"/>
    </source>
</evidence>
<organism evidence="2 3">
    <name type="scientific">Microbacterium oleivorans</name>
    <dbReference type="NCBI Taxonomy" id="273677"/>
    <lineage>
        <taxon>Bacteria</taxon>
        <taxon>Bacillati</taxon>
        <taxon>Actinomycetota</taxon>
        <taxon>Actinomycetes</taxon>
        <taxon>Micrococcales</taxon>
        <taxon>Microbacteriaceae</taxon>
        <taxon>Microbacterium</taxon>
    </lineage>
</organism>
<evidence type="ECO:0000313" key="2">
    <source>
        <dbReference type="EMBL" id="OAH48709.1"/>
    </source>
</evidence>
<gene>
    <name evidence="2" type="ORF">AYL44_11740</name>
</gene>
<proteinExistence type="predicted"/>
<dbReference type="InterPro" id="IPR013879">
    <property type="entry name" value="DUF1761"/>
</dbReference>
<dbReference type="OrthoDB" id="3692045at2"/>
<keyword evidence="1" id="KW-0472">Membrane</keyword>
<dbReference type="Proteomes" id="UP000076998">
    <property type="component" value="Unassembled WGS sequence"/>
</dbReference>
<feature type="transmembrane region" description="Helical" evidence="1">
    <location>
        <begin position="115"/>
        <end position="137"/>
    </location>
</feature>
<dbReference type="Pfam" id="PF08570">
    <property type="entry name" value="DUF1761"/>
    <property type="match status" value="1"/>
</dbReference>
<evidence type="ECO:0000313" key="3">
    <source>
        <dbReference type="Proteomes" id="UP000076998"/>
    </source>
</evidence>
<reference evidence="2 3" key="1">
    <citation type="submission" date="2016-02" db="EMBL/GenBank/DDBJ databases">
        <authorList>
            <person name="Wen L."/>
            <person name="He K."/>
            <person name="Yang H."/>
        </authorList>
    </citation>
    <scope>NUCLEOTIDE SEQUENCE [LARGE SCALE GENOMIC DNA]</scope>
    <source>
        <strain evidence="2 3">CD11_3</strain>
    </source>
</reference>
<dbReference type="RefSeq" id="WP_064003489.1">
    <property type="nucleotide sequence ID" value="NZ_LSTV01000005.1"/>
</dbReference>
<feature type="transmembrane region" description="Helical" evidence="1">
    <location>
        <begin position="6"/>
        <end position="26"/>
    </location>
</feature>
<keyword evidence="1" id="KW-0812">Transmembrane</keyword>
<feature type="transmembrane region" description="Helical" evidence="1">
    <location>
        <begin position="47"/>
        <end position="75"/>
    </location>
</feature>
<evidence type="ECO:0000256" key="1">
    <source>
        <dbReference type="SAM" id="Phobius"/>
    </source>
</evidence>